<protein>
    <submittedName>
        <fullName evidence="7">ABC transporter substrate-binding protein</fullName>
    </submittedName>
</protein>
<evidence type="ECO:0000256" key="2">
    <source>
        <dbReference type="ARBA" id="ARBA00008814"/>
    </source>
</evidence>
<feature type="chain" id="PRO_5045770160" evidence="5">
    <location>
        <begin position="22"/>
        <end position="328"/>
    </location>
</feature>
<dbReference type="Proteomes" id="UP001595696">
    <property type="component" value="Unassembled WGS sequence"/>
</dbReference>
<keyword evidence="4 5" id="KW-0732">Signal</keyword>
<dbReference type="Gene3D" id="3.40.50.1980">
    <property type="entry name" value="Nitrogenase molybdenum iron protein domain"/>
    <property type="match status" value="2"/>
</dbReference>
<feature type="domain" description="Fe/B12 periplasmic-binding" evidence="6">
    <location>
        <begin position="54"/>
        <end position="328"/>
    </location>
</feature>
<dbReference type="SUPFAM" id="SSF53807">
    <property type="entry name" value="Helical backbone' metal receptor"/>
    <property type="match status" value="1"/>
</dbReference>
<dbReference type="Pfam" id="PF01497">
    <property type="entry name" value="Peripla_BP_2"/>
    <property type="match status" value="1"/>
</dbReference>
<gene>
    <name evidence="7" type="ORF">ACFO0B_27265</name>
</gene>
<feature type="signal peptide" evidence="5">
    <location>
        <begin position="1"/>
        <end position="21"/>
    </location>
</feature>
<dbReference type="InterPro" id="IPR051313">
    <property type="entry name" value="Bact_iron-sidero_bind"/>
</dbReference>
<sequence length="328" mass="33930">MHRSIARTLLALLAAALLALSAGCGGGAGTGSGSGTRDIATERGTVAVPADPQRVVVLNGALAGYLYDLDVPVTAADPRLLGVNNRTGEFPEAWAADARAQGTTALPIGQSINLELIVAQQPDLIIGGGQGFTAQQSIDAYDQLSAIAPTVLVPASASGWQEQLRLLADVAGRGDRVDGLVAAYRDKVGEVRARIRPPQGAAAYLQSRRDNTPTVVLPGAALPSLLAEVGIRADDAVAAKAGNPARSGAAADWLEFSPELLTRVVDAPVVFVVPLNDGRDATALGADPVYAQLPAFRGGTVFDLPATSLRPDYRGVMRTLDLIAERFS</sequence>
<comment type="caution">
    <text evidence="7">The sequence shown here is derived from an EMBL/GenBank/DDBJ whole genome shotgun (WGS) entry which is preliminary data.</text>
</comment>
<dbReference type="RefSeq" id="WP_378615784.1">
    <property type="nucleotide sequence ID" value="NZ_JBHSAX010000022.1"/>
</dbReference>
<dbReference type="InterPro" id="IPR002491">
    <property type="entry name" value="ABC_transptr_periplasmic_BD"/>
</dbReference>
<reference evidence="8" key="1">
    <citation type="journal article" date="2019" name="Int. J. Syst. Evol. Microbiol.">
        <title>The Global Catalogue of Microorganisms (GCM) 10K type strain sequencing project: providing services to taxonomists for standard genome sequencing and annotation.</title>
        <authorList>
            <consortium name="The Broad Institute Genomics Platform"/>
            <consortium name="The Broad Institute Genome Sequencing Center for Infectious Disease"/>
            <person name="Wu L."/>
            <person name="Ma J."/>
        </authorList>
    </citation>
    <scope>NUCLEOTIDE SEQUENCE [LARGE SCALE GENOMIC DNA]</scope>
    <source>
        <strain evidence="8">CGMCC 4.7330</strain>
    </source>
</reference>
<keyword evidence="3" id="KW-0813">Transport</keyword>
<evidence type="ECO:0000259" key="6">
    <source>
        <dbReference type="PROSITE" id="PS50983"/>
    </source>
</evidence>
<dbReference type="PROSITE" id="PS50983">
    <property type="entry name" value="FE_B12_PBP"/>
    <property type="match status" value="1"/>
</dbReference>
<comment type="similarity">
    <text evidence="2">Belongs to the bacterial solute-binding protein 8 family.</text>
</comment>
<dbReference type="PANTHER" id="PTHR30532">
    <property type="entry name" value="IRON III DICITRATE-BINDING PERIPLASMIC PROTEIN"/>
    <property type="match status" value="1"/>
</dbReference>
<accession>A0ABV8E2D6</accession>
<evidence type="ECO:0000256" key="5">
    <source>
        <dbReference type="SAM" id="SignalP"/>
    </source>
</evidence>
<evidence type="ECO:0000313" key="7">
    <source>
        <dbReference type="EMBL" id="MFC3965706.1"/>
    </source>
</evidence>
<dbReference type="PROSITE" id="PS51257">
    <property type="entry name" value="PROKAR_LIPOPROTEIN"/>
    <property type="match status" value="1"/>
</dbReference>
<evidence type="ECO:0000313" key="8">
    <source>
        <dbReference type="Proteomes" id="UP001595696"/>
    </source>
</evidence>
<name>A0ABV8E2D6_9NOCA</name>
<evidence type="ECO:0000256" key="3">
    <source>
        <dbReference type="ARBA" id="ARBA00022448"/>
    </source>
</evidence>
<organism evidence="7 8">
    <name type="scientific">Nocardia jiangsuensis</name>
    <dbReference type="NCBI Taxonomy" id="1691563"/>
    <lineage>
        <taxon>Bacteria</taxon>
        <taxon>Bacillati</taxon>
        <taxon>Actinomycetota</taxon>
        <taxon>Actinomycetes</taxon>
        <taxon>Mycobacteriales</taxon>
        <taxon>Nocardiaceae</taxon>
        <taxon>Nocardia</taxon>
    </lineage>
</organism>
<keyword evidence="8" id="KW-1185">Reference proteome</keyword>
<proteinExistence type="inferred from homology"/>
<evidence type="ECO:0000256" key="4">
    <source>
        <dbReference type="ARBA" id="ARBA00022729"/>
    </source>
</evidence>
<comment type="subcellular location">
    <subcellularLocation>
        <location evidence="1">Cell envelope</location>
    </subcellularLocation>
</comment>
<evidence type="ECO:0000256" key="1">
    <source>
        <dbReference type="ARBA" id="ARBA00004196"/>
    </source>
</evidence>
<dbReference type="PANTHER" id="PTHR30532:SF24">
    <property type="entry name" value="FERRIC ENTEROBACTIN-BINDING PERIPLASMIC PROTEIN FEPB"/>
    <property type="match status" value="1"/>
</dbReference>
<dbReference type="EMBL" id="JBHSAX010000022">
    <property type="protein sequence ID" value="MFC3965706.1"/>
    <property type="molecule type" value="Genomic_DNA"/>
</dbReference>